<gene>
    <name evidence="3" type="ORF">PghCCS26_13400</name>
</gene>
<evidence type="ECO:0000313" key="3">
    <source>
        <dbReference type="EMBL" id="GMK44213.1"/>
    </source>
</evidence>
<evidence type="ECO:0000313" key="4">
    <source>
        <dbReference type="Proteomes" id="UP001285921"/>
    </source>
</evidence>
<dbReference type="RefSeq" id="WP_317979256.1">
    <property type="nucleotide sequence ID" value="NZ_BTCL01000003.1"/>
</dbReference>
<accession>A0ABQ6NI48</accession>
<feature type="signal peptide" evidence="2">
    <location>
        <begin position="1"/>
        <end position="19"/>
    </location>
</feature>
<feature type="chain" id="PRO_5046299741" evidence="2">
    <location>
        <begin position="20"/>
        <end position="541"/>
    </location>
</feature>
<dbReference type="EMBL" id="BTCL01000003">
    <property type="protein sequence ID" value="GMK44213.1"/>
    <property type="molecule type" value="Genomic_DNA"/>
</dbReference>
<reference evidence="3 4" key="1">
    <citation type="submission" date="2023-05" db="EMBL/GenBank/DDBJ databases">
        <title>Draft genome of Paenibacillus sp. CCS26.</title>
        <authorList>
            <person name="Akita H."/>
            <person name="Shinto Y."/>
            <person name="Kimura Z."/>
        </authorList>
    </citation>
    <scope>NUCLEOTIDE SEQUENCE [LARGE SCALE GENOMIC DNA]</scope>
    <source>
        <strain evidence="3 4">CCS26</strain>
    </source>
</reference>
<dbReference type="SUPFAM" id="SSF53850">
    <property type="entry name" value="Periplasmic binding protein-like II"/>
    <property type="match status" value="1"/>
</dbReference>
<comment type="caution">
    <text evidence="3">The sequence shown here is derived from an EMBL/GenBank/DDBJ whole genome shotgun (WGS) entry which is preliminary data.</text>
</comment>
<dbReference type="Gene3D" id="3.40.190.10">
    <property type="entry name" value="Periplasmic binding protein-like II"/>
    <property type="match status" value="2"/>
</dbReference>
<keyword evidence="4" id="KW-1185">Reference proteome</keyword>
<evidence type="ECO:0000256" key="1">
    <source>
        <dbReference type="ARBA" id="ARBA00022729"/>
    </source>
</evidence>
<name>A0ABQ6NI48_9BACL</name>
<sequence length="541" mass="61515">MKKGWMIVIALMMTVTLMAGCSNNNSSESGTTKESANTQDNNSVKELSFEVMIPKFGVDPADTLIQKEWQKEMESYLGVKLNIKWNRLQWGNEYTEKSKVMLASGEIPDVMLVQGKDQIDDYGAEGLLADLTPYVNENPNYKTFVEATPDSEKYLYSADKKIYAFFDGYNNPTDLEPSQFNPAYRLDIFEKNGIKIPETIDEFYDAAKKLKELYPDVYPVGISQPWLLYNGFFNSFHANSGIYYNGEKFVFGPTEENFKEALQFINKLYSEKLLDPAFMTDDLDQSRPKATTGKTFMYPDIFSGYVTEFNTNNQASVKWTNSLFPSSKYGKGWQQWAEPSGKGLNNDSGIVISANAKHPELLAKLIDHQYSEKMMDLMNWGVEGTTYVVKDGKKELAPSILNASNIYEELNKYGVGTTNKARAGIVWTPQDKLAKYTDPGSITTFYHDGKAEEISYWVANGTYAKDAVSPNDFAPRVVFTKDENDKKASIMTPIDTYVNESMIKFIKGEMKFSEWDDFQNKLKKMGDYEEVVKMFNDKLNQ</sequence>
<evidence type="ECO:0000256" key="2">
    <source>
        <dbReference type="SAM" id="SignalP"/>
    </source>
</evidence>
<keyword evidence="1 2" id="KW-0732">Signal</keyword>
<proteinExistence type="predicted"/>
<dbReference type="PROSITE" id="PS51257">
    <property type="entry name" value="PROKAR_LIPOPROTEIN"/>
    <property type="match status" value="1"/>
</dbReference>
<organism evidence="3 4">
    <name type="scientific">Paenibacillus glycanilyticus</name>
    <dbReference type="NCBI Taxonomy" id="126569"/>
    <lineage>
        <taxon>Bacteria</taxon>
        <taxon>Bacillati</taxon>
        <taxon>Bacillota</taxon>
        <taxon>Bacilli</taxon>
        <taxon>Bacillales</taxon>
        <taxon>Paenibacillaceae</taxon>
        <taxon>Paenibacillus</taxon>
    </lineage>
</organism>
<dbReference type="PANTHER" id="PTHR43649">
    <property type="entry name" value="ARABINOSE-BINDING PROTEIN-RELATED"/>
    <property type="match status" value="1"/>
</dbReference>
<dbReference type="InterPro" id="IPR050490">
    <property type="entry name" value="Bact_solute-bd_prot1"/>
</dbReference>
<protein>
    <submittedName>
        <fullName evidence="3">Sugar ABC transporter substrate-binding protein</fullName>
    </submittedName>
</protein>
<dbReference type="Proteomes" id="UP001285921">
    <property type="component" value="Unassembled WGS sequence"/>
</dbReference>
<dbReference type="PANTHER" id="PTHR43649:SF33">
    <property type="entry name" value="POLYGALACTURONAN_RHAMNOGALACTURONAN-BINDING PROTEIN YTCQ"/>
    <property type="match status" value="1"/>
</dbReference>